<dbReference type="PANTHER" id="PTHR24113:SF12">
    <property type="entry name" value="RAN GTPASE-ACTIVATING PROTEIN 1"/>
    <property type="match status" value="1"/>
</dbReference>
<reference evidence="5 6" key="1">
    <citation type="submission" date="2024-10" db="EMBL/GenBank/DDBJ databases">
        <title>Updated reference genomes for cyclostephanoid diatoms.</title>
        <authorList>
            <person name="Roberts W.R."/>
            <person name="Alverson A.J."/>
        </authorList>
    </citation>
    <scope>NUCLEOTIDE SEQUENCE [LARGE SCALE GENOMIC DNA]</scope>
    <source>
        <strain evidence="5 6">AJA228-03</strain>
    </source>
</reference>
<feature type="compositionally biased region" description="Basic and acidic residues" evidence="4">
    <location>
        <begin position="772"/>
        <end position="790"/>
    </location>
</feature>
<dbReference type="EMBL" id="JALLPB020000067">
    <property type="protein sequence ID" value="KAL3822383.1"/>
    <property type="molecule type" value="Genomic_DNA"/>
</dbReference>
<keyword evidence="6" id="KW-1185">Reference proteome</keyword>
<dbReference type="InterPro" id="IPR001611">
    <property type="entry name" value="Leu-rich_rpt"/>
</dbReference>
<evidence type="ECO:0000256" key="4">
    <source>
        <dbReference type="SAM" id="MobiDB-lite"/>
    </source>
</evidence>
<gene>
    <name evidence="5" type="ORF">ACHAXA_010861</name>
</gene>
<proteinExistence type="predicted"/>
<dbReference type="Gene3D" id="3.80.10.10">
    <property type="entry name" value="Ribonuclease Inhibitor"/>
    <property type="match status" value="1"/>
</dbReference>
<organism evidence="5 6">
    <name type="scientific">Cyclostephanos tholiformis</name>
    <dbReference type="NCBI Taxonomy" id="382380"/>
    <lineage>
        <taxon>Eukaryota</taxon>
        <taxon>Sar</taxon>
        <taxon>Stramenopiles</taxon>
        <taxon>Ochrophyta</taxon>
        <taxon>Bacillariophyta</taxon>
        <taxon>Coscinodiscophyceae</taxon>
        <taxon>Thalassiosirophycidae</taxon>
        <taxon>Stephanodiscales</taxon>
        <taxon>Stephanodiscaceae</taxon>
        <taxon>Cyclostephanos</taxon>
    </lineage>
</organism>
<dbReference type="AlphaFoldDB" id="A0ABD3SCY3"/>
<feature type="compositionally biased region" description="Basic and acidic residues" evidence="4">
    <location>
        <begin position="68"/>
        <end position="78"/>
    </location>
</feature>
<feature type="region of interest" description="Disordered" evidence="4">
    <location>
        <begin position="68"/>
        <end position="87"/>
    </location>
</feature>
<dbReference type="InterPro" id="IPR027038">
    <property type="entry name" value="RanGap"/>
</dbReference>
<comment type="caution">
    <text evidence="5">The sequence shown here is derived from an EMBL/GenBank/DDBJ whole genome shotgun (WGS) entry which is preliminary data.</text>
</comment>
<feature type="compositionally biased region" description="Polar residues" evidence="4">
    <location>
        <begin position="792"/>
        <end position="817"/>
    </location>
</feature>
<feature type="region of interest" description="Disordered" evidence="4">
    <location>
        <begin position="766"/>
        <end position="817"/>
    </location>
</feature>
<accession>A0ABD3SCY3</accession>
<evidence type="ECO:0000256" key="1">
    <source>
        <dbReference type="ARBA" id="ARBA00022468"/>
    </source>
</evidence>
<dbReference type="Proteomes" id="UP001530377">
    <property type="component" value="Unassembled WGS sequence"/>
</dbReference>
<dbReference type="GO" id="GO:0005096">
    <property type="term" value="F:GTPase activator activity"/>
    <property type="evidence" value="ECO:0007669"/>
    <property type="project" value="UniProtKB-KW"/>
</dbReference>
<dbReference type="SUPFAM" id="SSF52047">
    <property type="entry name" value="RNI-like"/>
    <property type="match status" value="1"/>
</dbReference>
<protein>
    <submittedName>
        <fullName evidence="5">Uncharacterized protein</fullName>
    </submittedName>
</protein>
<keyword evidence="2" id="KW-0433">Leucine-rich repeat</keyword>
<keyword evidence="3" id="KW-0677">Repeat</keyword>
<evidence type="ECO:0000313" key="5">
    <source>
        <dbReference type="EMBL" id="KAL3822383.1"/>
    </source>
</evidence>
<dbReference type="SMART" id="SM00368">
    <property type="entry name" value="LRR_RI"/>
    <property type="match status" value="3"/>
</dbReference>
<sequence length="817" mass="90324">MESPKTGSPIYSSPYLGAKDTPPLADPAYMSPLAMMAELRYYGADIPIGSSNHRDNLEKALINARRGASDKNMVRDSHTQQQQGEGENFESLLRRLLDDDYQVAAVDLSGCRIGDVGASRLADALSDNKHVRQLWLRGCAIGNLGAKALALCLEQNMSIVDLFLADNDIGDEGLVAISDALASSNSTLISLEFDDNDVAEDGLDAFIHSLTMNSTLLVASFENNRRLALDNLKRINIVKEMLAEKRNNFELFDFVVDLNADDVSVSNLDVSSGFVDRSVCSSYIPSTSMSVGVSSQALGAQSNLTASGDSTDSVAVKIGSFRFSIYNKSFHMAKKIRIKTPKVFRRHKRNPHSASRVPLSLSRNERTHITMPLKTASSRGQFSLGTESVSTNGLASSNMEQIIYHTVEAQRYGYRKIPLVRSPRWQTAEMSVPNDALLQSRTAISESIKNPETQSDFNTVVTQSWRQIETMRSENRLAAEHYRARHVWFWYVPISSTLLTVTLLSLASALELAGKFPVDVESSDYFRLGLGVSCVFFSCVAFALNSTQSKVGWSTHASIHRSIEVELDQVAFRLDKLGKYEGQGLTFGTHLMRGGVDAIRALYRIDFYLQTIQRCSPPIPRRLYEIFYLMERRLKRIHAVKMRMLHGGESGDSDPVPLEVHFDALDLLRQEIEKYYFFPLFIPEAHSVVTRTIDKLFSKNREGNNNNNIERRGDSSEDEIVDTVASTANPVDTSATELNVGESSVANAQGNLEKMAVNFTAASVGTPANPFEAKDPARGAEKTDGIDKNDSILPTNSVGVETPTSSLQQQTGYLDKI</sequence>
<dbReference type="Pfam" id="PF13516">
    <property type="entry name" value="LRR_6"/>
    <property type="match status" value="3"/>
</dbReference>
<dbReference type="InterPro" id="IPR032675">
    <property type="entry name" value="LRR_dom_sf"/>
</dbReference>
<name>A0ABD3SCY3_9STRA</name>
<evidence type="ECO:0000256" key="2">
    <source>
        <dbReference type="ARBA" id="ARBA00022614"/>
    </source>
</evidence>
<dbReference type="PANTHER" id="PTHR24113">
    <property type="entry name" value="RAN GTPASE-ACTIVATING PROTEIN 1"/>
    <property type="match status" value="1"/>
</dbReference>
<evidence type="ECO:0000313" key="6">
    <source>
        <dbReference type="Proteomes" id="UP001530377"/>
    </source>
</evidence>
<keyword evidence="1" id="KW-0343">GTPase activation</keyword>
<evidence type="ECO:0000256" key="3">
    <source>
        <dbReference type="ARBA" id="ARBA00022737"/>
    </source>
</evidence>